<dbReference type="SUPFAM" id="SSF53187">
    <property type="entry name" value="Zn-dependent exopeptidases"/>
    <property type="match status" value="1"/>
</dbReference>
<dbReference type="InterPro" id="IPR055438">
    <property type="entry name" value="AstE_AspA_cat"/>
</dbReference>
<dbReference type="Proteomes" id="UP000036325">
    <property type="component" value="Unassembled WGS sequence"/>
</dbReference>
<keyword evidence="1 5" id="KW-0056">Arginine metabolism</keyword>
<evidence type="ECO:0000313" key="9">
    <source>
        <dbReference type="EMBL" id="KMN14949.1"/>
    </source>
</evidence>
<dbReference type="GO" id="GO:0019545">
    <property type="term" value="P:L-arginine catabolic process to succinate"/>
    <property type="evidence" value="ECO:0007669"/>
    <property type="project" value="UniProtKB-UniRule"/>
</dbReference>
<dbReference type="AlphaFoldDB" id="A0A0J6J4Z0"/>
<dbReference type="OrthoDB" id="5290473at2"/>
<accession>A0A0J6IS68</accession>
<dbReference type="PANTHER" id="PTHR15162:SF7">
    <property type="entry name" value="SUCCINYLGLUTAMATE DESUCCINYLASE"/>
    <property type="match status" value="1"/>
</dbReference>
<evidence type="ECO:0000259" key="8">
    <source>
        <dbReference type="Pfam" id="PF24827"/>
    </source>
</evidence>
<dbReference type="InterPro" id="IPR016681">
    <property type="entry name" value="SuccinylGlu_desuccinylase"/>
</dbReference>
<dbReference type="InterPro" id="IPR007036">
    <property type="entry name" value="Aste_AspA_hybrid_dom"/>
</dbReference>
<dbReference type="GO" id="GO:0008270">
    <property type="term" value="F:zinc ion binding"/>
    <property type="evidence" value="ECO:0007669"/>
    <property type="project" value="UniProtKB-UniRule"/>
</dbReference>
<sequence>MLALGKLLELTLAGREPAQKIQLTADGVRLRWLSEGALEVTPAQGQDDGLDLLLSAGIHGNETAPIELLDRLLQGIARAEVKPRARILFLFGNPGAMRTGARFVEEDLNRLFNGRHESSSGPEALRACELEHLAQAFFNAPDRTRLHYDLHTAIRGSKIEQFALYPYKAGRVHSRRELARLYAAGMEAVLLQNKPSIVFSAYTYDQLGAEAFTLELGKARPFGQNAGVNVERLELRLKHIIESTEPSLEDASLEGLQLFSVAREVIKHSEAFILHLPADVENFSELSKGYLLAEDAGKTRWTIEEKGARIIFPNPKVKNGLRAGMIIEPATLNGIDQSSE</sequence>
<comment type="cofactor">
    <cofactor evidence="5">
        <name>Zn(2+)</name>
        <dbReference type="ChEBI" id="CHEBI:29105"/>
    </cofactor>
    <text evidence="5">Binds 1 zinc ion per subunit.</text>
</comment>
<dbReference type="EC" id="3.5.1.96" evidence="5 6"/>
<dbReference type="PIRSF" id="PIRSF017020">
    <property type="entry name" value="AstE"/>
    <property type="match status" value="1"/>
</dbReference>
<protein>
    <recommendedName>
        <fullName evidence="5 6">Succinylglutamate desuccinylase</fullName>
        <ecNumber evidence="5 6">3.5.1.96</ecNumber>
    </recommendedName>
</protein>
<evidence type="ECO:0000256" key="2">
    <source>
        <dbReference type="ARBA" id="ARBA00022723"/>
    </source>
</evidence>
<feature type="domain" description="Succinylglutamate desuccinylase/Aspartoacylase catalytic" evidence="8">
    <location>
        <begin position="49"/>
        <end position="238"/>
    </location>
</feature>
<dbReference type="PANTHER" id="PTHR15162">
    <property type="entry name" value="ASPARTOACYLASE"/>
    <property type="match status" value="1"/>
</dbReference>
<reference evidence="9 10" key="1">
    <citation type="submission" date="2015-02" db="EMBL/GenBank/DDBJ databases">
        <title>Pseudomonas helleri sp. nov. and Pseudomonas weihenstephanensis sp. nov., isolated from raw cows milk.</title>
        <authorList>
            <person name="von Neubeck M."/>
            <person name="Huptas C."/>
            <person name="Wenning M."/>
            <person name="Scherer S."/>
        </authorList>
    </citation>
    <scope>NUCLEOTIDE SEQUENCE [LARGE SCALE GENOMIC DNA]</scope>
    <source>
        <strain evidence="9 10">DSM 29166</strain>
    </source>
</reference>
<comment type="similarity">
    <text evidence="5">Belongs to the AspA/AstE family. Succinylglutamate desuccinylase subfamily.</text>
</comment>
<comment type="function">
    <text evidence="5">Transforms N(2)-succinylglutamate into succinate and glutamate.</text>
</comment>
<feature type="binding site" evidence="5">
    <location>
        <position position="62"/>
    </location>
    <ligand>
        <name>Zn(2+)</name>
        <dbReference type="ChEBI" id="CHEBI:29105"/>
    </ligand>
</feature>
<comment type="catalytic activity">
    <reaction evidence="5">
        <text>N-succinyl-L-glutamate + H2O = L-glutamate + succinate</text>
        <dbReference type="Rhea" id="RHEA:15169"/>
        <dbReference type="ChEBI" id="CHEBI:15377"/>
        <dbReference type="ChEBI" id="CHEBI:29985"/>
        <dbReference type="ChEBI" id="CHEBI:30031"/>
        <dbReference type="ChEBI" id="CHEBI:58763"/>
        <dbReference type="EC" id="3.5.1.96"/>
    </reaction>
</comment>
<evidence type="ECO:0000256" key="6">
    <source>
        <dbReference type="NCBIfam" id="TIGR03242"/>
    </source>
</evidence>
<accession>A0A0J6J4Z0</accession>
<organism evidence="9 10">
    <name type="scientific">Pseudomonas weihenstephanensis</name>
    <dbReference type="NCBI Taxonomy" id="1608994"/>
    <lineage>
        <taxon>Bacteria</taxon>
        <taxon>Pseudomonadati</taxon>
        <taxon>Pseudomonadota</taxon>
        <taxon>Gammaproteobacteria</taxon>
        <taxon>Pseudomonadales</taxon>
        <taxon>Pseudomonadaceae</taxon>
        <taxon>Pseudomonas</taxon>
    </lineage>
</organism>
<feature type="domain" description="AstE/AspA barrel-sandwich hybrid" evidence="7">
    <location>
        <begin position="256"/>
        <end position="329"/>
    </location>
</feature>
<gene>
    <name evidence="5" type="primary">astE</name>
    <name evidence="9" type="ORF">TU86_06530</name>
</gene>
<dbReference type="Pfam" id="PF24827">
    <property type="entry name" value="AstE_AspA_cat"/>
    <property type="match status" value="1"/>
</dbReference>
<comment type="pathway">
    <text evidence="5">Amino-acid degradation; L-arginine degradation via AST pathway; L-glutamate and succinate from L-arginine: step 5/5.</text>
</comment>
<dbReference type="UniPathway" id="UPA00185">
    <property type="reaction ID" value="UER00283"/>
</dbReference>
<dbReference type="InterPro" id="IPR050178">
    <property type="entry name" value="AspA/AstE_fam"/>
</dbReference>
<evidence type="ECO:0000256" key="4">
    <source>
        <dbReference type="ARBA" id="ARBA00022833"/>
    </source>
</evidence>
<name>A0A0J6J4Z0_9PSED</name>
<dbReference type="EMBL" id="JYLF01000002">
    <property type="protein sequence ID" value="KMN14949.1"/>
    <property type="molecule type" value="Genomic_DNA"/>
</dbReference>
<comment type="caution">
    <text evidence="9">The sequence shown here is derived from an EMBL/GenBank/DDBJ whole genome shotgun (WGS) entry which is preliminary data.</text>
</comment>
<dbReference type="CDD" id="cd03855">
    <property type="entry name" value="M14_ASTE"/>
    <property type="match status" value="1"/>
</dbReference>
<evidence type="ECO:0000256" key="1">
    <source>
        <dbReference type="ARBA" id="ARBA00022503"/>
    </source>
</evidence>
<keyword evidence="4 5" id="KW-0862">Zinc</keyword>
<keyword evidence="2 5" id="KW-0479">Metal-binding</keyword>
<dbReference type="GO" id="GO:0016788">
    <property type="term" value="F:hydrolase activity, acting on ester bonds"/>
    <property type="evidence" value="ECO:0007669"/>
    <property type="project" value="UniProtKB-UniRule"/>
</dbReference>
<dbReference type="HAMAP" id="MF_00767">
    <property type="entry name" value="Arg_catab_AstE"/>
    <property type="match status" value="1"/>
</dbReference>
<dbReference type="GO" id="GO:0009017">
    <property type="term" value="F:succinylglutamate desuccinylase activity"/>
    <property type="evidence" value="ECO:0007669"/>
    <property type="project" value="UniProtKB-UniRule"/>
</dbReference>
<evidence type="ECO:0000259" key="7">
    <source>
        <dbReference type="Pfam" id="PF04952"/>
    </source>
</evidence>
<feature type="binding site" evidence="5">
    <location>
        <position position="151"/>
    </location>
    <ligand>
        <name>Zn(2+)</name>
        <dbReference type="ChEBI" id="CHEBI:29105"/>
    </ligand>
</feature>
<dbReference type="Gene3D" id="3.40.630.10">
    <property type="entry name" value="Zn peptidases"/>
    <property type="match status" value="1"/>
</dbReference>
<proteinExistence type="inferred from homology"/>
<dbReference type="GO" id="GO:0019544">
    <property type="term" value="P:L-arginine catabolic process to L-glutamate"/>
    <property type="evidence" value="ECO:0007669"/>
    <property type="project" value="UniProtKB-UniRule"/>
</dbReference>
<evidence type="ECO:0000256" key="3">
    <source>
        <dbReference type="ARBA" id="ARBA00022801"/>
    </source>
</evidence>
<evidence type="ECO:0000313" key="10">
    <source>
        <dbReference type="Proteomes" id="UP000036325"/>
    </source>
</evidence>
<dbReference type="STRING" id="1608994.TU86_06530"/>
<dbReference type="Pfam" id="PF04952">
    <property type="entry name" value="AstE_AspA_hybrid"/>
    <property type="match status" value="1"/>
</dbReference>
<feature type="active site" evidence="5">
    <location>
        <position position="215"/>
    </location>
</feature>
<keyword evidence="3 5" id="KW-0378">Hydrolase</keyword>
<dbReference type="NCBIfam" id="NF003706">
    <property type="entry name" value="PRK05324.1"/>
    <property type="match status" value="1"/>
</dbReference>
<dbReference type="PATRIC" id="fig|1608994.3.peg.1912"/>
<dbReference type="NCBIfam" id="TIGR03242">
    <property type="entry name" value="arg_catab_astE"/>
    <property type="match status" value="1"/>
</dbReference>
<dbReference type="RefSeq" id="WP_048363483.1">
    <property type="nucleotide sequence ID" value="NZ_JAAEBV010000005.1"/>
</dbReference>
<feature type="binding site" evidence="5">
    <location>
        <position position="59"/>
    </location>
    <ligand>
        <name>Zn(2+)</name>
        <dbReference type="ChEBI" id="CHEBI:29105"/>
    </ligand>
</feature>
<evidence type="ECO:0000256" key="5">
    <source>
        <dbReference type="HAMAP-Rule" id="MF_00767"/>
    </source>
</evidence>